<name>A0A8E2AZ20_9APHY</name>
<evidence type="ECO:0000313" key="2">
    <source>
        <dbReference type="Proteomes" id="UP000250043"/>
    </source>
</evidence>
<reference evidence="1 2" key="1">
    <citation type="submission" date="2016-07" db="EMBL/GenBank/DDBJ databases">
        <title>Draft genome of the white-rot fungus Obba rivulosa 3A-2.</title>
        <authorList>
            <consortium name="DOE Joint Genome Institute"/>
            <person name="Miettinen O."/>
            <person name="Riley R."/>
            <person name="Acob R."/>
            <person name="Barry K."/>
            <person name="Cullen D."/>
            <person name="De Vries R."/>
            <person name="Hainaut M."/>
            <person name="Hatakka A."/>
            <person name="Henrissat B."/>
            <person name="Hilden K."/>
            <person name="Kuo R."/>
            <person name="Labutti K."/>
            <person name="Lipzen A."/>
            <person name="Makela M.R."/>
            <person name="Sandor L."/>
            <person name="Spatafora J.W."/>
            <person name="Grigoriev I.V."/>
            <person name="Hibbett D.S."/>
        </authorList>
    </citation>
    <scope>NUCLEOTIDE SEQUENCE [LARGE SCALE GENOMIC DNA]</scope>
    <source>
        <strain evidence="1 2">3A-2</strain>
    </source>
</reference>
<proteinExistence type="predicted"/>
<gene>
    <name evidence="1" type="ORF">OBBRIDRAFT_582040</name>
</gene>
<protein>
    <submittedName>
        <fullName evidence="1">Uncharacterized protein</fullName>
    </submittedName>
</protein>
<evidence type="ECO:0000313" key="1">
    <source>
        <dbReference type="EMBL" id="OCH90692.1"/>
    </source>
</evidence>
<sequence length="121" mass="13290">MAHRAWTYTPRCPGNLGLSPFSSLLPSWIASVSRGAITFAENPTVSAVFISKCLLTANPYTQRSWAGSRESPLGSSHQVGRDMQLRAVADVLANEQAVARICTWPTELRLYRYISFNGSSI</sequence>
<dbReference type="AlphaFoldDB" id="A0A8E2AZ20"/>
<keyword evidence="2" id="KW-1185">Reference proteome</keyword>
<dbReference type="EMBL" id="KV722399">
    <property type="protein sequence ID" value="OCH90692.1"/>
    <property type="molecule type" value="Genomic_DNA"/>
</dbReference>
<organism evidence="1 2">
    <name type="scientific">Obba rivulosa</name>
    <dbReference type="NCBI Taxonomy" id="1052685"/>
    <lineage>
        <taxon>Eukaryota</taxon>
        <taxon>Fungi</taxon>
        <taxon>Dikarya</taxon>
        <taxon>Basidiomycota</taxon>
        <taxon>Agaricomycotina</taxon>
        <taxon>Agaricomycetes</taxon>
        <taxon>Polyporales</taxon>
        <taxon>Gelatoporiaceae</taxon>
        <taxon>Obba</taxon>
    </lineage>
</organism>
<dbReference type="Proteomes" id="UP000250043">
    <property type="component" value="Unassembled WGS sequence"/>
</dbReference>
<accession>A0A8E2AZ20</accession>